<dbReference type="Gene3D" id="2.20.150.10">
    <property type="entry name" value="putative 5-dehydro-2- deoxygluconokinase"/>
    <property type="match status" value="1"/>
</dbReference>
<reference evidence="7 8" key="1">
    <citation type="submission" date="2018-11" db="EMBL/GenBank/DDBJ databases">
        <title>Sequencing the genomes of 1000 actinobacteria strains.</title>
        <authorList>
            <person name="Klenk H.-P."/>
        </authorList>
    </citation>
    <scope>NUCLEOTIDE SEQUENCE [LARGE SCALE GENOMIC DNA]</scope>
    <source>
        <strain evidence="7 8">DSM 11294</strain>
    </source>
</reference>
<dbReference type="InterPro" id="IPR002139">
    <property type="entry name" value="Ribo/fructo_kinase"/>
</dbReference>
<dbReference type="CDD" id="cd01166">
    <property type="entry name" value="KdgK"/>
    <property type="match status" value="1"/>
</dbReference>
<dbReference type="SUPFAM" id="SSF53613">
    <property type="entry name" value="Ribokinase-like"/>
    <property type="match status" value="1"/>
</dbReference>
<dbReference type="OrthoDB" id="9792663at2"/>
<comment type="similarity">
    <text evidence="1">Belongs to the carbohydrate kinase PfkB family.</text>
</comment>
<dbReference type="Proteomes" id="UP000280668">
    <property type="component" value="Unassembled WGS sequence"/>
</dbReference>
<dbReference type="RefSeq" id="WP_123303591.1">
    <property type="nucleotide sequence ID" value="NZ_RKHK01000001.1"/>
</dbReference>
<organism evidence="7 8">
    <name type="scientific">Bogoriella caseilytica</name>
    <dbReference type="NCBI Taxonomy" id="56055"/>
    <lineage>
        <taxon>Bacteria</taxon>
        <taxon>Bacillati</taxon>
        <taxon>Actinomycetota</taxon>
        <taxon>Actinomycetes</taxon>
        <taxon>Micrococcales</taxon>
        <taxon>Bogoriellaceae</taxon>
        <taxon>Bogoriella</taxon>
    </lineage>
</organism>
<proteinExistence type="inferred from homology"/>
<sequence>MVVDVLTIGRSGVDAYPRQSGVTLEHVTTLSTFLGGSPANVAVAAARQGRSSAVITAVGDDAFGRFVRSELQRLGVAVTGVLTMPGARTSVTFCELFPPDHFPLHFYRDSPAPELRLTSADIDLTVVREAGVLWLTGPGFSQNSSREAHHAMIAARAGAPIVLDLDYRSAFWSSPQEARAAIGEVLADMDVVVGNEQECQVATGERDPEDCARALLDAGARLAVVKRGPHGALALSRDERVQLPALPCTVVNGLGAGDAFGGVLAHGLLAGWGLEHTLRRCVAAGAIVAAELACAPAMPTAGQIDEVLRLGYVPARAGHEERTTP</sequence>
<evidence type="ECO:0000313" key="8">
    <source>
        <dbReference type="Proteomes" id="UP000280668"/>
    </source>
</evidence>
<comment type="caution">
    <text evidence="7">The sequence shown here is derived from an EMBL/GenBank/DDBJ whole genome shotgun (WGS) entry which is preliminary data.</text>
</comment>
<evidence type="ECO:0000256" key="1">
    <source>
        <dbReference type="ARBA" id="ARBA00010688"/>
    </source>
</evidence>
<evidence type="ECO:0000259" key="6">
    <source>
        <dbReference type="Pfam" id="PF00294"/>
    </source>
</evidence>
<protein>
    <submittedName>
        <fullName evidence="7">5-dehydro-2-deoxygluconokinase</fullName>
    </submittedName>
</protein>
<gene>
    <name evidence="7" type="ORF">EDD31_1498</name>
</gene>
<keyword evidence="3" id="KW-0547">Nucleotide-binding</keyword>
<dbReference type="PRINTS" id="PR00990">
    <property type="entry name" value="RIBOKINASE"/>
</dbReference>
<evidence type="ECO:0000256" key="3">
    <source>
        <dbReference type="ARBA" id="ARBA00022741"/>
    </source>
</evidence>
<feature type="domain" description="Carbohydrate kinase PfkB" evidence="6">
    <location>
        <begin position="5"/>
        <end position="300"/>
    </location>
</feature>
<evidence type="ECO:0000256" key="5">
    <source>
        <dbReference type="ARBA" id="ARBA00022840"/>
    </source>
</evidence>
<keyword evidence="2" id="KW-0808">Transferase</keyword>
<keyword evidence="8" id="KW-1185">Reference proteome</keyword>
<evidence type="ECO:0000256" key="4">
    <source>
        <dbReference type="ARBA" id="ARBA00022777"/>
    </source>
</evidence>
<keyword evidence="4 7" id="KW-0418">Kinase</keyword>
<dbReference type="InterPro" id="IPR011611">
    <property type="entry name" value="PfkB_dom"/>
</dbReference>
<dbReference type="InterPro" id="IPR050306">
    <property type="entry name" value="PfkB_Carbo_kinase"/>
</dbReference>
<dbReference type="Pfam" id="PF00294">
    <property type="entry name" value="PfkB"/>
    <property type="match status" value="1"/>
</dbReference>
<dbReference type="InterPro" id="IPR023314">
    <property type="entry name" value="Myo_inos_IolC-like_sf"/>
</dbReference>
<dbReference type="EMBL" id="RKHK01000001">
    <property type="protein sequence ID" value="ROR73132.1"/>
    <property type="molecule type" value="Genomic_DNA"/>
</dbReference>
<accession>A0A3N2BD26</accession>
<dbReference type="GO" id="GO:0005524">
    <property type="term" value="F:ATP binding"/>
    <property type="evidence" value="ECO:0007669"/>
    <property type="project" value="UniProtKB-KW"/>
</dbReference>
<dbReference type="InterPro" id="IPR029056">
    <property type="entry name" value="Ribokinase-like"/>
</dbReference>
<name>A0A3N2BD26_9MICO</name>
<keyword evidence="5" id="KW-0067">ATP-binding</keyword>
<dbReference type="Gene3D" id="3.40.1190.20">
    <property type="match status" value="1"/>
</dbReference>
<evidence type="ECO:0000313" key="7">
    <source>
        <dbReference type="EMBL" id="ROR73132.1"/>
    </source>
</evidence>
<dbReference type="GO" id="GO:0016301">
    <property type="term" value="F:kinase activity"/>
    <property type="evidence" value="ECO:0007669"/>
    <property type="project" value="UniProtKB-KW"/>
</dbReference>
<dbReference type="AlphaFoldDB" id="A0A3N2BD26"/>
<evidence type="ECO:0000256" key="2">
    <source>
        <dbReference type="ARBA" id="ARBA00022679"/>
    </source>
</evidence>
<dbReference type="PANTHER" id="PTHR43085:SF49">
    <property type="entry name" value="5-DEHYDRO-2-DEOXYGLUCONOKINASE"/>
    <property type="match status" value="1"/>
</dbReference>
<dbReference type="NCBIfam" id="TIGR04382">
    <property type="entry name" value="myo_inos_iolC_N"/>
    <property type="match status" value="1"/>
</dbReference>
<dbReference type="InterPro" id="IPR030830">
    <property type="entry name" value="Myo_inos_IolC"/>
</dbReference>
<dbReference type="PANTHER" id="PTHR43085">
    <property type="entry name" value="HEXOKINASE FAMILY MEMBER"/>
    <property type="match status" value="1"/>
</dbReference>